<accession>A0A7T0LVL7</accession>
<evidence type="ECO:0000313" key="2">
    <source>
        <dbReference type="Proteomes" id="UP000594462"/>
    </source>
</evidence>
<evidence type="ECO:0000313" key="1">
    <source>
        <dbReference type="EMBL" id="QPL10846.1"/>
    </source>
</evidence>
<proteinExistence type="predicted"/>
<dbReference type="Proteomes" id="UP000594462">
    <property type="component" value="Segment"/>
</dbReference>
<organism evidence="1 2">
    <name type="scientific">Pectobacterium phage Possum</name>
    <dbReference type="NCBI Taxonomy" id="2686301"/>
    <lineage>
        <taxon>Viruses</taxon>
        <taxon>Duplodnaviria</taxon>
        <taxon>Heunggongvirae</taxon>
        <taxon>Uroviricota</taxon>
        <taxon>Caudoviricetes</taxon>
        <taxon>Schitoviridae</taxon>
        <taxon>Cbunavirus</taxon>
        <taxon>Cbunavirus possum</taxon>
    </lineage>
</organism>
<dbReference type="EMBL" id="MN812687">
    <property type="protein sequence ID" value="QPL10846.1"/>
    <property type="molecule type" value="Genomic_DNA"/>
</dbReference>
<keyword evidence="2" id="KW-1185">Reference proteome</keyword>
<name>A0A7T0LVL7_9CAUD</name>
<reference evidence="1 2" key="1">
    <citation type="submission" date="2019-12" db="EMBL/GenBank/DDBJ databases">
        <authorList>
            <person name="Shneider M.M."/>
            <person name="Evseev P.V."/>
            <person name="Lukianova A.A."/>
            <person name="Kabilov M.R."/>
            <person name="Miroshnikov K.A."/>
        </authorList>
    </citation>
    <scope>NUCLEOTIDE SEQUENCE [LARGE SCALE GENOMIC DNA]</scope>
</reference>
<sequence length="32" mass="3634">MTILTVSLIWIVVSIAATWAAVRLVRTNQYED</sequence>
<gene>
    <name evidence="1" type="ORF">Possum_00005</name>
</gene>
<protein>
    <submittedName>
        <fullName evidence="1">Uncharacterized protein</fullName>
    </submittedName>
</protein>